<keyword evidence="5" id="KW-1185">Reference proteome</keyword>
<protein>
    <submittedName>
        <fullName evidence="4">Solute carrier organic anion transporter family member 5A1</fullName>
    </submittedName>
</protein>
<feature type="transmembrane region" description="Helical" evidence="3">
    <location>
        <begin position="397"/>
        <end position="421"/>
    </location>
</feature>
<keyword evidence="1" id="KW-1015">Disulfide bond</keyword>
<dbReference type="EMBL" id="JAKROA010000014">
    <property type="protein sequence ID" value="KAL5104169.1"/>
    <property type="molecule type" value="Genomic_DNA"/>
</dbReference>
<organism evidence="4 5">
    <name type="scientific">Taenia crassiceps</name>
    <dbReference type="NCBI Taxonomy" id="6207"/>
    <lineage>
        <taxon>Eukaryota</taxon>
        <taxon>Metazoa</taxon>
        <taxon>Spiralia</taxon>
        <taxon>Lophotrochozoa</taxon>
        <taxon>Platyhelminthes</taxon>
        <taxon>Cestoda</taxon>
        <taxon>Eucestoda</taxon>
        <taxon>Cyclophyllidea</taxon>
        <taxon>Taeniidae</taxon>
        <taxon>Taenia</taxon>
    </lineage>
</organism>
<dbReference type="SUPFAM" id="SSF103473">
    <property type="entry name" value="MFS general substrate transporter"/>
    <property type="match status" value="2"/>
</dbReference>
<feature type="transmembrane region" description="Helical" evidence="3">
    <location>
        <begin position="988"/>
        <end position="1009"/>
    </location>
</feature>
<feature type="compositionally biased region" description="Polar residues" evidence="2">
    <location>
        <begin position="587"/>
        <end position="599"/>
    </location>
</feature>
<keyword evidence="3" id="KW-0472">Membrane</keyword>
<feature type="transmembrane region" description="Helical" evidence="3">
    <location>
        <begin position="240"/>
        <end position="259"/>
    </location>
</feature>
<feature type="region of interest" description="Disordered" evidence="2">
    <location>
        <begin position="1"/>
        <end position="22"/>
    </location>
</feature>
<reference evidence="4 5" key="1">
    <citation type="journal article" date="2022" name="Front. Cell. Infect. Microbiol.">
        <title>The Genomes of Two Strains of Taenia crassiceps the Animal Model for the Study of Human Cysticercosis.</title>
        <authorList>
            <person name="Bobes R.J."/>
            <person name="Estrada K."/>
            <person name="Rios-Valencia D.G."/>
            <person name="Calderon-Gallegos A."/>
            <person name="de la Torre P."/>
            <person name="Carrero J.C."/>
            <person name="Sanchez-Flores A."/>
            <person name="Laclette J.P."/>
        </authorList>
    </citation>
    <scope>NUCLEOTIDE SEQUENCE [LARGE SCALE GENOMIC DNA]</scope>
    <source>
        <strain evidence="4">WFUcys</strain>
    </source>
</reference>
<gene>
    <name evidence="4" type="ORF">TcWFU_010199</name>
</gene>
<dbReference type="Gene3D" id="1.20.1250.20">
    <property type="entry name" value="MFS general substrate transporter like domains"/>
    <property type="match status" value="1"/>
</dbReference>
<feature type="transmembrane region" description="Helical" evidence="3">
    <location>
        <begin position="672"/>
        <end position="697"/>
    </location>
</feature>
<dbReference type="PANTHER" id="PTHR11388:SF142">
    <property type="entry name" value="SOLUTE CARRIER ORGANIC ANION TRANSPORTER FAMILY MEMBER 5A1"/>
    <property type="match status" value="1"/>
</dbReference>
<feature type="region of interest" description="Disordered" evidence="2">
    <location>
        <begin position="134"/>
        <end position="160"/>
    </location>
</feature>
<comment type="caution">
    <text evidence="4">The sequence shown here is derived from an EMBL/GenBank/DDBJ whole genome shotgun (WGS) entry which is preliminary data.</text>
</comment>
<evidence type="ECO:0000256" key="1">
    <source>
        <dbReference type="ARBA" id="ARBA00023157"/>
    </source>
</evidence>
<evidence type="ECO:0000313" key="5">
    <source>
        <dbReference type="Proteomes" id="UP001651158"/>
    </source>
</evidence>
<keyword evidence="3" id="KW-0812">Transmembrane</keyword>
<sequence>MNSPSRNGHSPHGRGSAEAGAKAASNTSLIDWDKSVVNYVYACMHPSPPSPLPHLSTPHHYHPNTVFRKAHRRIVSATSPHTFQTKPSRLVITHVCGHCRNASDPGMHIYFPPPPPLFLPPTAATIADEKERNLSNVDTPPRLPPPSPPQPPPLPPLSDGIDKVDINVPKSSSLPTIIDEIATTDTACLISCLQPWANSVVLLISLCVMAFFQALVSSGYLSSILTTLERRFDLTGRQVGYMYCCYEVTSVFSTIWFSFVNARRHNRPRIIGLLGIVLGLGFGLFALPHWLSGPYNPGKMGLRSRRNNEVLCSIMDTSGSASQPRPFIDRSYCNQTEVTLLRIGQESVIASDYTVALPVFCCAMALAGLGSSSLFVLAPTFFWDNLPPKQYPLYSGLLYSSAGLGPAFGFMAGAALLQIYIDAPSIQPPPNSHLDVYSQSWLGAWWLGMIIFGVVACLPALPVLAFPRCLPNLSSSGECGETEAEGGISCPSEPPTSNTAALSIPENNVKGGLATGDVVVTSLHPPSTTIPVRFPEPISEASESLVLHSPPPPSPEVECKLHRRQGSRGAMQTITQQSPALKDVQPTPMSSSPAFLTTPSKRRREKKFASVCAYLRANSSGKFRGQTRVFWRVVTNPIWLGVTATTVTENTIVSAYLTYAAKYLQAQFRTPAHLASIHTGAVVVPSAVLGVLTGALLMRHFRPSITQTLLSSLIPLFATLATVLVLMLGLNCSANQMAGVTATYDGISNWRIGGSFLRHPLNLTAACNSVCRVQGYNTAGDGLFSCPLASDYNPVCWESSSPVSGTGEAKTQMSFLNPCLAGCASQSFRTEPDGKVTEIYTDCNCVTNTSLVPEGVHSLGGSGIRGTTKKGVCRPQCLRYAPFLIVTFLTIFLTSVNQNPSNVITLSCVAPEDGTAALGLQVFFSRTLAFIPTPIYFGALMDRTCRVRALPQRLICESQQHHLLLLSATKLASLEGACLEYDVHALPFAWLGGVTVFKCLSILIAVLTWRYSCRLDARQGRKNAVLTETDESQLSEA</sequence>
<dbReference type="InterPro" id="IPR004156">
    <property type="entry name" value="OATP"/>
</dbReference>
<evidence type="ECO:0000256" key="3">
    <source>
        <dbReference type="SAM" id="Phobius"/>
    </source>
</evidence>
<feature type="transmembrane region" description="Helical" evidence="3">
    <location>
        <begin position="200"/>
        <end position="220"/>
    </location>
</feature>
<evidence type="ECO:0000313" key="4">
    <source>
        <dbReference type="EMBL" id="KAL5104169.1"/>
    </source>
</evidence>
<feature type="transmembrane region" description="Helical" evidence="3">
    <location>
        <begin position="271"/>
        <end position="291"/>
    </location>
</feature>
<feature type="transmembrane region" description="Helical" evidence="3">
    <location>
        <begin position="355"/>
        <end position="377"/>
    </location>
</feature>
<feature type="compositionally biased region" description="Pro residues" evidence="2">
    <location>
        <begin position="141"/>
        <end position="156"/>
    </location>
</feature>
<dbReference type="Proteomes" id="UP001651158">
    <property type="component" value="Unassembled WGS sequence"/>
</dbReference>
<accession>A0ABR4Q3R1</accession>
<proteinExistence type="predicted"/>
<feature type="region of interest" description="Disordered" evidence="2">
    <location>
        <begin position="578"/>
        <end position="602"/>
    </location>
</feature>
<dbReference type="Pfam" id="PF03137">
    <property type="entry name" value="OATP"/>
    <property type="match status" value="2"/>
</dbReference>
<feature type="transmembrane region" description="Helical" evidence="3">
    <location>
        <begin position="709"/>
        <end position="730"/>
    </location>
</feature>
<feature type="transmembrane region" description="Helical" evidence="3">
    <location>
        <begin position="441"/>
        <end position="466"/>
    </location>
</feature>
<dbReference type="NCBIfam" id="TIGR00805">
    <property type="entry name" value="oat"/>
    <property type="match status" value="1"/>
</dbReference>
<dbReference type="PANTHER" id="PTHR11388">
    <property type="entry name" value="ORGANIC ANION TRANSPORTER"/>
    <property type="match status" value="1"/>
</dbReference>
<name>A0ABR4Q3R1_9CEST</name>
<keyword evidence="3" id="KW-1133">Transmembrane helix</keyword>
<dbReference type="InterPro" id="IPR036259">
    <property type="entry name" value="MFS_trans_sf"/>
</dbReference>
<evidence type="ECO:0000256" key="2">
    <source>
        <dbReference type="SAM" id="MobiDB-lite"/>
    </source>
</evidence>